<dbReference type="InterPro" id="IPR029787">
    <property type="entry name" value="Nucleotide_cyclase"/>
</dbReference>
<keyword evidence="5" id="KW-1185">Reference proteome</keyword>
<dbReference type="AlphaFoldDB" id="A0A1Y3CB85"/>
<dbReference type="Pfam" id="PF17152">
    <property type="entry name" value="CHASE8"/>
    <property type="match status" value="1"/>
</dbReference>
<protein>
    <recommendedName>
        <fullName evidence="3">GGDEF domain-containing protein</fullName>
    </recommendedName>
</protein>
<dbReference type="Pfam" id="PF00990">
    <property type="entry name" value="GGDEF"/>
    <property type="match status" value="1"/>
</dbReference>
<gene>
    <name evidence="4" type="ORF">B9T28_13490</name>
</gene>
<keyword evidence="2" id="KW-0812">Transmembrane</keyword>
<sequence>MISTLYKSTSLQALFRKSQFTIFAITFLICTFTFATISVFTVESYAKQNLLLISRTISERIQPALVFKDQIAISQIINEYTHQHSIRLIKVYDDQGKQITESIKNIEQYSTLQNIFDHIFLQQAIKLPVQHNGRVVGEVVLYGSSNEIMMFIIKIFAGLIVGMLFMILALWWSVNSTYRHIMQSISPIIQIAQLLSSQKAYNLRFPNNDIKEFNHLNTVFNQLLDEIQSWHIHLQNENNQLSYQVQHDHLTGLANRNYFYQKICHLFEDPKQRNQSALLFIDNNNFKAINDQYGHLVGDEVLKEMADRLKNNIRQEDFVARLGGDEFAIILNSVAKIEHVIITAEKLLQCCETPLIYKDQKIHFSFSLGIALSSKASNPEDFISQADQAMYKAKSLKHHWFIFHS</sequence>
<dbReference type="PANTHER" id="PTHR46663:SF2">
    <property type="entry name" value="GGDEF DOMAIN-CONTAINING PROTEIN"/>
    <property type="match status" value="1"/>
</dbReference>
<dbReference type="FunFam" id="3.30.70.270:FF:000001">
    <property type="entry name" value="Diguanylate cyclase domain protein"/>
    <property type="match status" value="1"/>
</dbReference>
<dbReference type="SUPFAM" id="SSF55073">
    <property type="entry name" value="Nucleotide cyclase"/>
    <property type="match status" value="1"/>
</dbReference>
<dbReference type="EMBL" id="NEGB01000010">
    <property type="protein sequence ID" value="OTG63152.1"/>
    <property type="molecule type" value="Genomic_DNA"/>
</dbReference>
<evidence type="ECO:0000256" key="2">
    <source>
        <dbReference type="SAM" id="Phobius"/>
    </source>
</evidence>
<dbReference type="InterPro" id="IPR033417">
    <property type="entry name" value="CHASE8"/>
</dbReference>
<dbReference type="PROSITE" id="PS50887">
    <property type="entry name" value="GGDEF"/>
    <property type="match status" value="1"/>
</dbReference>
<dbReference type="CDD" id="cd01949">
    <property type="entry name" value="GGDEF"/>
    <property type="match status" value="1"/>
</dbReference>
<dbReference type="Proteomes" id="UP000242765">
    <property type="component" value="Unassembled WGS sequence"/>
</dbReference>
<evidence type="ECO:0000259" key="3">
    <source>
        <dbReference type="PROSITE" id="PS50887"/>
    </source>
</evidence>
<keyword evidence="2" id="KW-1133">Transmembrane helix</keyword>
<organism evidence="4 5">
    <name type="scientific">Acinetobacter silvestris</name>
    <dbReference type="NCBI Taxonomy" id="1977882"/>
    <lineage>
        <taxon>Bacteria</taxon>
        <taxon>Pseudomonadati</taxon>
        <taxon>Pseudomonadota</taxon>
        <taxon>Gammaproteobacteria</taxon>
        <taxon>Moraxellales</taxon>
        <taxon>Moraxellaceae</taxon>
        <taxon>Acinetobacter</taxon>
    </lineage>
</organism>
<dbReference type="OrthoDB" id="9812260at2"/>
<name>A0A1Y3CB85_9GAMM</name>
<dbReference type="GO" id="GO:0003824">
    <property type="term" value="F:catalytic activity"/>
    <property type="evidence" value="ECO:0007669"/>
    <property type="project" value="UniProtKB-ARBA"/>
</dbReference>
<feature type="transmembrane region" description="Helical" evidence="2">
    <location>
        <begin position="151"/>
        <end position="174"/>
    </location>
</feature>
<dbReference type="InterPro" id="IPR000160">
    <property type="entry name" value="GGDEF_dom"/>
</dbReference>
<evidence type="ECO:0000313" key="4">
    <source>
        <dbReference type="EMBL" id="OTG63152.1"/>
    </source>
</evidence>
<dbReference type="RefSeq" id="WP_086204506.1">
    <property type="nucleotide sequence ID" value="NZ_NEGB01000010.1"/>
</dbReference>
<reference evidence="4 5" key="1">
    <citation type="submission" date="2017-04" db="EMBL/GenBank/DDBJ databases">
        <title>High diversity of culturable Acinetobacter species in natural soil and water ecosystems.</title>
        <authorList>
            <person name="Nemec A."/>
            <person name="Radolfova-Krizova L."/>
        </authorList>
    </citation>
    <scope>NUCLEOTIDE SEQUENCE [LARGE SCALE GENOMIC DNA]</scope>
    <source>
        <strain evidence="4 5">ANC 4999</strain>
    </source>
</reference>
<dbReference type="STRING" id="1977882.B9T28_13490"/>
<evidence type="ECO:0000313" key="5">
    <source>
        <dbReference type="Proteomes" id="UP000242765"/>
    </source>
</evidence>
<keyword evidence="2" id="KW-0472">Membrane</keyword>
<accession>A0A1Y3CB85</accession>
<dbReference type="InterPro" id="IPR043128">
    <property type="entry name" value="Rev_trsase/Diguanyl_cyclase"/>
</dbReference>
<dbReference type="NCBIfam" id="TIGR00254">
    <property type="entry name" value="GGDEF"/>
    <property type="match status" value="1"/>
</dbReference>
<comment type="caution">
    <text evidence="4">The sequence shown here is derived from an EMBL/GenBank/DDBJ whole genome shotgun (WGS) entry which is preliminary data.</text>
</comment>
<feature type="domain" description="GGDEF" evidence="3">
    <location>
        <begin position="274"/>
        <end position="405"/>
    </location>
</feature>
<feature type="transmembrane region" description="Helical" evidence="2">
    <location>
        <begin position="20"/>
        <end position="42"/>
    </location>
</feature>
<dbReference type="SMART" id="SM00267">
    <property type="entry name" value="GGDEF"/>
    <property type="match status" value="1"/>
</dbReference>
<evidence type="ECO:0000256" key="1">
    <source>
        <dbReference type="ARBA" id="ARBA00001946"/>
    </source>
</evidence>
<dbReference type="Gene3D" id="3.30.70.270">
    <property type="match status" value="1"/>
</dbReference>
<dbReference type="InterPro" id="IPR052163">
    <property type="entry name" value="DGC-Regulatory_Protein"/>
</dbReference>
<proteinExistence type="predicted"/>
<comment type="cofactor">
    <cofactor evidence="1">
        <name>Mg(2+)</name>
        <dbReference type="ChEBI" id="CHEBI:18420"/>
    </cofactor>
</comment>
<dbReference type="PANTHER" id="PTHR46663">
    <property type="entry name" value="DIGUANYLATE CYCLASE DGCT-RELATED"/>
    <property type="match status" value="1"/>
</dbReference>